<protein>
    <submittedName>
        <fullName evidence="1">Uncharacterized protein</fullName>
    </submittedName>
</protein>
<gene>
    <name evidence="1" type="ORF">QFC24_001085</name>
</gene>
<evidence type="ECO:0000313" key="2">
    <source>
        <dbReference type="Proteomes" id="UP001234202"/>
    </source>
</evidence>
<dbReference type="Proteomes" id="UP001234202">
    <property type="component" value="Unassembled WGS sequence"/>
</dbReference>
<proteinExistence type="predicted"/>
<dbReference type="EMBL" id="JASBWV010000002">
    <property type="protein sequence ID" value="KAJ9127675.1"/>
    <property type="molecule type" value="Genomic_DNA"/>
</dbReference>
<name>A0ACC2XUG1_9TREE</name>
<sequence>MSTIFPIMSESIKSESKAAETAPAPQDTKEPQVDFTTGDDERDPEEVRVDIPARLLTRDVPGSHSIPFQAMLQAELERQERELKEMQALHDNISGAKPVPASTSGDNVAASSSGSAMDTAQDGEGAENTEQEEVDGRSVFVGNVSLTCRNLHAATFSNAQNRKSIGRLRSNS</sequence>
<comment type="caution">
    <text evidence="1">The sequence shown here is derived from an EMBL/GenBank/DDBJ whole genome shotgun (WGS) entry which is preliminary data.</text>
</comment>
<keyword evidence="2" id="KW-1185">Reference proteome</keyword>
<organism evidence="1 2">
    <name type="scientific">Naganishia onofrii</name>
    <dbReference type="NCBI Taxonomy" id="1851511"/>
    <lineage>
        <taxon>Eukaryota</taxon>
        <taxon>Fungi</taxon>
        <taxon>Dikarya</taxon>
        <taxon>Basidiomycota</taxon>
        <taxon>Agaricomycotina</taxon>
        <taxon>Tremellomycetes</taxon>
        <taxon>Filobasidiales</taxon>
        <taxon>Filobasidiaceae</taxon>
        <taxon>Naganishia</taxon>
    </lineage>
</organism>
<accession>A0ACC2XUG1</accession>
<evidence type="ECO:0000313" key="1">
    <source>
        <dbReference type="EMBL" id="KAJ9127675.1"/>
    </source>
</evidence>
<reference evidence="1" key="1">
    <citation type="submission" date="2023-04" db="EMBL/GenBank/DDBJ databases">
        <title>Draft Genome sequencing of Naganishia species isolated from polar environments using Oxford Nanopore Technology.</title>
        <authorList>
            <person name="Leo P."/>
            <person name="Venkateswaran K."/>
        </authorList>
    </citation>
    <scope>NUCLEOTIDE SEQUENCE</scope>
    <source>
        <strain evidence="1">DBVPG 5303</strain>
    </source>
</reference>